<proteinExistence type="predicted"/>
<keyword evidence="2" id="KW-1185">Reference proteome</keyword>
<name>A0ABD3PSU1_9STRA</name>
<comment type="caution">
    <text evidence="1">The sequence shown here is derived from an EMBL/GenBank/DDBJ whole genome shotgun (WGS) entry which is preliminary data.</text>
</comment>
<gene>
    <name evidence="1" type="ORF">HJC23_004697</name>
</gene>
<dbReference type="Proteomes" id="UP001516023">
    <property type="component" value="Unassembled WGS sequence"/>
</dbReference>
<dbReference type="AlphaFoldDB" id="A0ABD3PSU1"/>
<organism evidence="1 2">
    <name type="scientific">Cyclotella cryptica</name>
    <dbReference type="NCBI Taxonomy" id="29204"/>
    <lineage>
        <taxon>Eukaryota</taxon>
        <taxon>Sar</taxon>
        <taxon>Stramenopiles</taxon>
        <taxon>Ochrophyta</taxon>
        <taxon>Bacillariophyta</taxon>
        <taxon>Coscinodiscophyceae</taxon>
        <taxon>Thalassiosirophycidae</taxon>
        <taxon>Stephanodiscales</taxon>
        <taxon>Stephanodiscaceae</taxon>
        <taxon>Cyclotella</taxon>
    </lineage>
</organism>
<accession>A0ABD3PSU1</accession>
<dbReference type="EMBL" id="JABMIG020000122">
    <property type="protein sequence ID" value="KAL3790796.1"/>
    <property type="molecule type" value="Genomic_DNA"/>
</dbReference>
<sequence>MEYESNKIYIELLKGVQLPPEFIQHAKVLPGGMQFSLLVGVPRWMYEESYMKARMADDYSTRSAVFQAFDRFVIQPVRKLFPGTSGWIEGTPQIVNLDEECVEGPVPYHFGNARTKGTERIERSKQYQSTTTFQLTAVKKKVVKIEKPKQLVFGYINGSDSSDGGEMNDEEVY</sequence>
<evidence type="ECO:0000313" key="2">
    <source>
        <dbReference type="Proteomes" id="UP001516023"/>
    </source>
</evidence>
<protein>
    <submittedName>
        <fullName evidence="1">Uncharacterized protein</fullName>
    </submittedName>
</protein>
<evidence type="ECO:0000313" key="1">
    <source>
        <dbReference type="EMBL" id="KAL3790796.1"/>
    </source>
</evidence>
<reference evidence="1 2" key="1">
    <citation type="journal article" date="2020" name="G3 (Bethesda)">
        <title>Improved Reference Genome for Cyclotella cryptica CCMP332, a Model for Cell Wall Morphogenesis, Salinity Adaptation, and Lipid Production in Diatoms (Bacillariophyta).</title>
        <authorList>
            <person name="Roberts W.R."/>
            <person name="Downey K.M."/>
            <person name="Ruck E.C."/>
            <person name="Traller J.C."/>
            <person name="Alverson A.J."/>
        </authorList>
    </citation>
    <scope>NUCLEOTIDE SEQUENCE [LARGE SCALE GENOMIC DNA]</scope>
    <source>
        <strain evidence="1 2">CCMP332</strain>
    </source>
</reference>